<evidence type="ECO:0000256" key="1">
    <source>
        <dbReference type="SAM" id="Phobius"/>
    </source>
</evidence>
<gene>
    <name evidence="2" type="ORF">COX64_03575</name>
</gene>
<dbReference type="EMBL" id="PFQB01000091">
    <property type="protein sequence ID" value="PJA13281.1"/>
    <property type="molecule type" value="Genomic_DNA"/>
</dbReference>
<accession>A0A2M7W1C4</accession>
<name>A0A2M7W1C4_9BACT</name>
<keyword evidence="1" id="KW-0472">Membrane</keyword>
<keyword evidence="1" id="KW-0812">Transmembrane</keyword>
<sequence length="205" mass="22786">MAQLAGSRNVLDLLQTSQQKAISTGLLTFALMVALLWGSFRPTVITIIETNRKFAEKEVLLQKLDTQNTNLATLLLDQLQQEEPLSALDYYFPSDGDYSLFVTNLNQISKKYSFLMSSVSFSSSYFRQVEKIAALQFPEMTPMTFQVSLTGDPAKLGSFLSYLESTPFQPKVLSVAYTPNKADVAKTLISLTLLLYKMSGPAVVK</sequence>
<evidence type="ECO:0000313" key="3">
    <source>
        <dbReference type="Proteomes" id="UP000228952"/>
    </source>
</evidence>
<evidence type="ECO:0000313" key="2">
    <source>
        <dbReference type="EMBL" id="PJA13281.1"/>
    </source>
</evidence>
<feature type="transmembrane region" description="Helical" evidence="1">
    <location>
        <begin position="21"/>
        <end position="40"/>
    </location>
</feature>
<dbReference type="AlphaFoldDB" id="A0A2M7W1C4"/>
<proteinExistence type="predicted"/>
<reference evidence="3" key="1">
    <citation type="submission" date="2017-09" db="EMBL/GenBank/DDBJ databases">
        <title>Depth-based differentiation of microbial function through sediment-hosted aquifers and enrichment of novel symbionts in the deep terrestrial subsurface.</title>
        <authorList>
            <person name="Probst A.J."/>
            <person name="Ladd B."/>
            <person name="Jarett J.K."/>
            <person name="Geller-Mcgrath D.E."/>
            <person name="Sieber C.M.K."/>
            <person name="Emerson J.B."/>
            <person name="Anantharaman K."/>
            <person name="Thomas B.C."/>
            <person name="Malmstrom R."/>
            <person name="Stieglmeier M."/>
            <person name="Klingl A."/>
            <person name="Woyke T."/>
            <person name="Ryan C.M."/>
            <person name="Banfield J.F."/>
        </authorList>
    </citation>
    <scope>NUCLEOTIDE SEQUENCE [LARGE SCALE GENOMIC DNA]</scope>
</reference>
<keyword evidence="1" id="KW-1133">Transmembrane helix</keyword>
<dbReference type="Proteomes" id="UP000228952">
    <property type="component" value="Unassembled WGS sequence"/>
</dbReference>
<comment type="caution">
    <text evidence="2">The sequence shown here is derived from an EMBL/GenBank/DDBJ whole genome shotgun (WGS) entry which is preliminary data.</text>
</comment>
<organism evidence="2 3">
    <name type="scientific">Candidatus Dojkabacteria bacterium CG_4_10_14_0_2_um_filter_Dojkabacteria_WS6_41_15</name>
    <dbReference type="NCBI Taxonomy" id="2014249"/>
    <lineage>
        <taxon>Bacteria</taxon>
        <taxon>Candidatus Dojkabacteria</taxon>
    </lineage>
</organism>
<protein>
    <submittedName>
        <fullName evidence="2">Uncharacterized protein</fullName>
    </submittedName>
</protein>